<dbReference type="InterPro" id="IPR029060">
    <property type="entry name" value="PIN-like_dom_sf"/>
</dbReference>
<organism evidence="2 3">
    <name type="scientific">Dyadobacter sandarakinus</name>
    <dbReference type="NCBI Taxonomy" id="2747268"/>
    <lineage>
        <taxon>Bacteria</taxon>
        <taxon>Pseudomonadati</taxon>
        <taxon>Bacteroidota</taxon>
        <taxon>Cytophagia</taxon>
        <taxon>Cytophagales</taxon>
        <taxon>Spirosomataceae</taxon>
        <taxon>Dyadobacter</taxon>
    </lineage>
</organism>
<evidence type="ECO:0000259" key="1">
    <source>
        <dbReference type="Pfam" id="PF01850"/>
    </source>
</evidence>
<dbReference type="Gene3D" id="3.40.50.1010">
    <property type="entry name" value="5'-nuclease"/>
    <property type="match status" value="1"/>
</dbReference>
<dbReference type="CDD" id="cd18692">
    <property type="entry name" value="PIN_VapC-like"/>
    <property type="match status" value="1"/>
</dbReference>
<dbReference type="Proteomes" id="UP000612680">
    <property type="component" value="Chromosome"/>
</dbReference>
<accession>A0ABX7I842</accession>
<proteinExistence type="predicted"/>
<sequence length="136" mass="15337">MTMSSPFALDTNILVYLYDSNSSSKRAISESLVEQGPLISAQVVSEYLNVTKRLLKLPKESTFARCRQVFDLCSIVPITNKHIHLAAELISQYDLQIFDSIIVASLLDTQCTVLYSEDMQHGLWIKGKIRIVNPFV</sequence>
<keyword evidence="3" id="KW-1185">Reference proteome</keyword>
<dbReference type="Pfam" id="PF01850">
    <property type="entry name" value="PIN"/>
    <property type="match status" value="1"/>
</dbReference>
<dbReference type="SUPFAM" id="SSF88723">
    <property type="entry name" value="PIN domain-like"/>
    <property type="match status" value="1"/>
</dbReference>
<evidence type="ECO:0000313" key="3">
    <source>
        <dbReference type="Proteomes" id="UP000612680"/>
    </source>
</evidence>
<dbReference type="EMBL" id="CP056775">
    <property type="protein sequence ID" value="QRR01647.1"/>
    <property type="molecule type" value="Genomic_DNA"/>
</dbReference>
<feature type="domain" description="PIN" evidence="1">
    <location>
        <begin position="9"/>
        <end position="118"/>
    </location>
</feature>
<reference evidence="2 3" key="1">
    <citation type="submission" date="2020-06" db="EMBL/GenBank/DDBJ databases">
        <title>Dyadobacter sandarakinus sp. nov., isolated from the soil of the Arctic Yellow River Station.</title>
        <authorList>
            <person name="Zhang Y."/>
            <person name="Peng F."/>
        </authorList>
    </citation>
    <scope>NUCLEOTIDE SEQUENCE [LARGE SCALE GENOMIC DNA]</scope>
    <source>
        <strain evidence="2 3">Q3-56</strain>
    </source>
</reference>
<dbReference type="InterPro" id="IPR002716">
    <property type="entry name" value="PIN_dom"/>
</dbReference>
<name>A0ABX7I842_9BACT</name>
<gene>
    <name evidence="2" type="ORF">HWI92_12395</name>
</gene>
<evidence type="ECO:0000313" key="2">
    <source>
        <dbReference type="EMBL" id="QRR01647.1"/>
    </source>
</evidence>
<protein>
    <submittedName>
        <fullName evidence="2">PIN domain-containing protein</fullName>
    </submittedName>
</protein>